<protein>
    <recommendedName>
        <fullName evidence="1">HTH psq-type domain-containing protein</fullName>
    </recommendedName>
</protein>
<reference evidence="2" key="1">
    <citation type="journal article" date="2019" name="bioRxiv">
        <title>The Genome of the Zebra Mussel, Dreissena polymorpha: A Resource for Invasive Species Research.</title>
        <authorList>
            <person name="McCartney M.A."/>
            <person name="Auch B."/>
            <person name="Kono T."/>
            <person name="Mallez S."/>
            <person name="Zhang Y."/>
            <person name="Obille A."/>
            <person name="Becker A."/>
            <person name="Abrahante J.E."/>
            <person name="Garbe J."/>
            <person name="Badalamenti J.P."/>
            <person name="Herman A."/>
            <person name="Mangelson H."/>
            <person name="Liachko I."/>
            <person name="Sullivan S."/>
            <person name="Sone E.D."/>
            <person name="Koren S."/>
            <person name="Silverstein K.A.T."/>
            <person name="Beckman K.B."/>
            <person name="Gohl D.M."/>
        </authorList>
    </citation>
    <scope>NUCLEOTIDE SEQUENCE</scope>
    <source>
        <strain evidence="2">Duluth1</strain>
        <tissue evidence="2">Whole animal</tissue>
    </source>
</reference>
<dbReference type="Pfam" id="PF05225">
    <property type="entry name" value="HTH_psq"/>
    <property type="match status" value="1"/>
</dbReference>
<comment type="caution">
    <text evidence="2">The sequence shown here is derived from an EMBL/GenBank/DDBJ whole genome shotgun (WGS) entry which is preliminary data.</text>
</comment>
<sequence length="99" mass="11227">MNAFRAVKEQQMSVCRASIQFGVPTTSLRQRVRGRVDPEVVSSGPSTVLSQEEEAIFGQTEKCLKVTFKTTFSNMCREETRTNQYWYCMMATSPTSLCL</sequence>
<dbReference type="SUPFAM" id="SSF46689">
    <property type="entry name" value="Homeodomain-like"/>
    <property type="match status" value="1"/>
</dbReference>
<dbReference type="AlphaFoldDB" id="A0A9D4DFY3"/>
<reference evidence="2" key="2">
    <citation type="submission" date="2020-11" db="EMBL/GenBank/DDBJ databases">
        <authorList>
            <person name="McCartney M.A."/>
            <person name="Auch B."/>
            <person name="Kono T."/>
            <person name="Mallez S."/>
            <person name="Becker A."/>
            <person name="Gohl D.M."/>
            <person name="Silverstein K.A.T."/>
            <person name="Koren S."/>
            <person name="Bechman K.B."/>
            <person name="Herman A."/>
            <person name="Abrahante J.E."/>
            <person name="Garbe J."/>
        </authorList>
    </citation>
    <scope>NUCLEOTIDE SEQUENCE</scope>
    <source>
        <strain evidence="2">Duluth1</strain>
        <tissue evidence="2">Whole animal</tissue>
    </source>
</reference>
<organism evidence="2 3">
    <name type="scientific">Dreissena polymorpha</name>
    <name type="common">Zebra mussel</name>
    <name type="synonym">Mytilus polymorpha</name>
    <dbReference type="NCBI Taxonomy" id="45954"/>
    <lineage>
        <taxon>Eukaryota</taxon>
        <taxon>Metazoa</taxon>
        <taxon>Spiralia</taxon>
        <taxon>Lophotrochozoa</taxon>
        <taxon>Mollusca</taxon>
        <taxon>Bivalvia</taxon>
        <taxon>Autobranchia</taxon>
        <taxon>Heteroconchia</taxon>
        <taxon>Euheterodonta</taxon>
        <taxon>Imparidentia</taxon>
        <taxon>Neoheterodontei</taxon>
        <taxon>Myida</taxon>
        <taxon>Dreissenoidea</taxon>
        <taxon>Dreissenidae</taxon>
        <taxon>Dreissena</taxon>
    </lineage>
</organism>
<evidence type="ECO:0000259" key="1">
    <source>
        <dbReference type="Pfam" id="PF05225"/>
    </source>
</evidence>
<dbReference type="Gene3D" id="1.10.10.60">
    <property type="entry name" value="Homeodomain-like"/>
    <property type="match status" value="1"/>
</dbReference>
<dbReference type="InterPro" id="IPR009057">
    <property type="entry name" value="Homeodomain-like_sf"/>
</dbReference>
<keyword evidence="3" id="KW-1185">Reference proteome</keyword>
<dbReference type="Proteomes" id="UP000828390">
    <property type="component" value="Unassembled WGS sequence"/>
</dbReference>
<name>A0A9D4DFY3_DREPO</name>
<evidence type="ECO:0000313" key="3">
    <source>
        <dbReference type="Proteomes" id="UP000828390"/>
    </source>
</evidence>
<dbReference type="EMBL" id="JAIWYP010000010">
    <property type="protein sequence ID" value="KAH3748108.1"/>
    <property type="molecule type" value="Genomic_DNA"/>
</dbReference>
<proteinExistence type="predicted"/>
<gene>
    <name evidence="2" type="ORF">DPMN_182545</name>
</gene>
<accession>A0A9D4DFY3</accession>
<feature type="domain" description="HTH psq-type" evidence="1">
    <location>
        <begin position="3"/>
        <end position="36"/>
    </location>
</feature>
<dbReference type="InterPro" id="IPR007889">
    <property type="entry name" value="HTH_Psq"/>
</dbReference>
<dbReference type="GO" id="GO:0003677">
    <property type="term" value="F:DNA binding"/>
    <property type="evidence" value="ECO:0007669"/>
    <property type="project" value="InterPro"/>
</dbReference>
<evidence type="ECO:0000313" key="2">
    <source>
        <dbReference type="EMBL" id="KAH3748108.1"/>
    </source>
</evidence>